<gene>
    <name evidence="16" type="ORF">EAH82_20230</name>
</gene>
<evidence type="ECO:0000256" key="10">
    <source>
        <dbReference type="ARBA" id="ARBA00023002"/>
    </source>
</evidence>
<dbReference type="PANTHER" id="PTHR40255">
    <property type="entry name" value="UPF0093 MEMBRANE PROTEIN SLR1790"/>
    <property type="match status" value="1"/>
</dbReference>
<dbReference type="EC" id="1.3.99.-" evidence="14"/>
<dbReference type="RefSeq" id="WP_140845036.1">
    <property type="nucleotide sequence ID" value="NZ_RCZI01000009.1"/>
</dbReference>
<sequence length="137" mass="14598">MPWLKILHVGAVIAWAGTLLYMPILIAAIANQRRTAGDEGLPPPLLRAVFINLATPAALVAIASGTAIFMGSGLLAHWLIVKLALVGMLVLGHAFCGMLLLRVERGDALAVGFSHLVMVLSLLWLSGIAWLALRKPF</sequence>
<dbReference type="PANTHER" id="PTHR40255:SF1">
    <property type="entry name" value="PROTOPORPHYRINOGEN IX OXIDASE"/>
    <property type="match status" value="1"/>
</dbReference>
<organism evidence="16 17">
    <name type="scientific">Variovorax guangxiensis</name>
    <dbReference type="NCBI Taxonomy" id="1775474"/>
    <lineage>
        <taxon>Bacteria</taxon>
        <taxon>Pseudomonadati</taxon>
        <taxon>Pseudomonadota</taxon>
        <taxon>Betaproteobacteria</taxon>
        <taxon>Burkholderiales</taxon>
        <taxon>Comamonadaceae</taxon>
        <taxon>Variovorax</taxon>
    </lineage>
</organism>
<evidence type="ECO:0000256" key="4">
    <source>
        <dbReference type="ARBA" id="ARBA00017504"/>
    </source>
</evidence>
<evidence type="ECO:0000256" key="9">
    <source>
        <dbReference type="ARBA" id="ARBA00022989"/>
    </source>
</evidence>
<dbReference type="GO" id="GO:0070818">
    <property type="term" value="F:protoporphyrinogen oxidase activity"/>
    <property type="evidence" value="ECO:0007669"/>
    <property type="project" value="UniProtKB-UniRule"/>
</dbReference>
<keyword evidence="8 14" id="KW-0479">Metal-binding</keyword>
<feature type="transmembrane region" description="Helical" evidence="15">
    <location>
        <begin position="108"/>
        <end position="133"/>
    </location>
</feature>
<dbReference type="UniPathway" id="UPA00251">
    <property type="reaction ID" value="UER00324"/>
</dbReference>
<comment type="catalytic activity">
    <reaction evidence="13 14">
        <text>protoporphyrinogen IX + 3 A = protoporphyrin IX + 3 AH2</text>
        <dbReference type="Rhea" id="RHEA:62000"/>
        <dbReference type="ChEBI" id="CHEBI:13193"/>
        <dbReference type="ChEBI" id="CHEBI:17499"/>
        <dbReference type="ChEBI" id="CHEBI:57306"/>
        <dbReference type="ChEBI" id="CHEBI:57307"/>
    </reaction>
</comment>
<dbReference type="AlphaFoldDB" id="A0A502DET7"/>
<keyword evidence="10" id="KW-0560">Oxidoreductase</keyword>
<evidence type="ECO:0000256" key="11">
    <source>
        <dbReference type="ARBA" id="ARBA00023004"/>
    </source>
</evidence>
<dbReference type="PIRSF" id="PIRSF004638">
    <property type="entry name" value="UCP004638"/>
    <property type="match status" value="1"/>
</dbReference>
<keyword evidence="11 14" id="KW-0408">Iron</keyword>
<evidence type="ECO:0000256" key="8">
    <source>
        <dbReference type="ARBA" id="ARBA00022723"/>
    </source>
</evidence>
<protein>
    <recommendedName>
        <fullName evidence="4 14">Protoporphyrinogen IX oxidase</fullName>
        <ecNumber evidence="14">1.3.99.-</ecNumber>
    </recommendedName>
</protein>
<evidence type="ECO:0000256" key="12">
    <source>
        <dbReference type="ARBA" id="ARBA00023136"/>
    </source>
</evidence>
<dbReference type="Proteomes" id="UP000319212">
    <property type="component" value="Unassembled WGS sequence"/>
</dbReference>
<dbReference type="GO" id="GO:0006782">
    <property type="term" value="P:protoporphyrinogen IX biosynthetic process"/>
    <property type="evidence" value="ECO:0007669"/>
    <property type="project" value="UniProtKB-UniRule"/>
</dbReference>
<comment type="function">
    <text evidence="14">Catalyzes the oxidation of protoporphyrinogen IX to protoporphyrin IX.</text>
</comment>
<dbReference type="InterPro" id="IPR005265">
    <property type="entry name" value="HemJ-like"/>
</dbReference>
<feature type="transmembrane region" description="Helical" evidence="15">
    <location>
        <begin position="6"/>
        <end position="29"/>
    </location>
</feature>
<keyword evidence="7 15" id="KW-0812">Transmembrane</keyword>
<evidence type="ECO:0000256" key="14">
    <source>
        <dbReference type="PIRNR" id="PIRNR004638"/>
    </source>
</evidence>
<name>A0A502DET7_9BURK</name>
<evidence type="ECO:0000256" key="5">
    <source>
        <dbReference type="ARBA" id="ARBA00022475"/>
    </source>
</evidence>
<comment type="similarity">
    <text evidence="3 14">Belongs to the HemJ family.</text>
</comment>
<proteinExistence type="inferred from homology"/>
<evidence type="ECO:0000256" key="15">
    <source>
        <dbReference type="SAM" id="Phobius"/>
    </source>
</evidence>
<comment type="caution">
    <text evidence="16">The sequence shown here is derived from an EMBL/GenBank/DDBJ whole genome shotgun (WGS) entry which is preliminary data.</text>
</comment>
<evidence type="ECO:0000313" key="17">
    <source>
        <dbReference type="Proteomes" id="UP000319212"/>
    </source>
</evidence>
<comment type="subcellular location">
    <subcellularLocation>
        <location evidence="1">Cell membrane</location>
        <topology evidence="1">Multi-pass membrane protein</topology>
    </subcellularLocation>
</comment>
<keyword evidence="9 15" id="KW-1133">Transmembrane helix</keyword>
<comment type="cofactor">
    <cofactor evidence="14">
        <name>heme b</name>
        <dbReference type="ChEBI" id="CHEBI:60344"/>
    </cofactor>
    <text evidence="14">Binds 1 heme b (iron(II)-protoporphyrin IX) group per subunit.</text>
</comment>
<dbReference type="GO" id="GO:0005886">
    <property type="term" value="C:plasma membrane"/>
    <property type="evidence" value="ECO:0007669"/>
    <property type="project" value="UniProtKB-SubCell"/>
</dbReference>
<evidence type="ECO:0000256" key="3">
    <source>
        <dbReference type="ARBA" id="ARBA00006501"/>
    </source>
</evidence>
<evidence type="ECO:0000256" key="7">
    <source>
        <dbReference type="ARBA" id="ARBA00022692"/>
    </source>
</evidence>
<dbReference type="OrthoDB" id="5770094at2"/>
<evidence type="ECO:0000256" key="6">
    <source>
        <dbReference type="ARBA" id="ARBA00022617"/>
    </source>
</evidence>
<dbReference type="EMBL" id="RCZI01000009">
    <property type="protein sequence ID" value="TPG23534.1"/>
    <property type="molecule type" value="Genomic_DNA"/>
</dbReference>
<feature type="transmembrane region" description="Helical" evidence="15">
    <location>
        <begin position="76"/>
        <end position="101"/>
    </location>
</feature>
<evidence type="ECO:0000256" key="2">
    <source>
        <dbReference type="ARBA" id="ARBA00005073"/>
    </source>
</evidence>
<accession>A0A502DET7</accession>
<feature type="transmembrane region" description="Helical" evidence="15">
    <location>
        <begin position="49"/>
        <end position="70"/>
    </location>
</feature>
<evidence type="ECO:0000256" key="13">
    <source>
        <dbReference type="ARBA" id="ARBA00048390"/>
    </source>
</evidence>
<keyword evidence="6 14" id="KW-0349">Heme</keyword>
<keyword evidence="12 14" id="KW-0472">Membrane</keyword>
<dbReference type="GO" id="GO:0046872">
    <property type="term" value="F:metal ion binding"/>
    <property type="evidence" value="ECO:0007669"/>
    <property type="project" value="UniProtKB-UniRule"/>
</dbReference>
<dbReference type="Pfam" id="PF03653">
    <property type="entry name" value="UPF0093"/>
    <property type="match status" value="1"/>
</dbReference>
<evidence type="ECO:0000256" key="1">
    <source>
        <dbReference type="ARBA" id="ARBA00004651"/>
    </source>
</evidence>
<reference evidence="16 17" key="1">
    <citation type="journal article" date="2019" name="Environ. Microbiol.">
        <title>Species interactions and distinct microbial communities in high Arctic permafrost affected cryosols are associated with the CH4 and CO2 gas fluxes.</title>
        <authorList>
            <person name="Altshuler I."/>
            <person name="Hamel J."/>
            <person name="Turney S."/>
            <person name="Magnuson E."/>
            <person name="Levesque R."/>
            <person name="Greer C."/>
            <person name="Whyte L.G."/>
        </authorList>
    </citation>
    <scope>NUCLEOTIDE SEQUENCE [LARGE SCALE GENOMIC DNA]</scope>
    <source>
        <strain evidence="16 17">S06.C</strain>
    </source>
</reference>
<evidence type="ECO:0000313" key="16">
    <source>
        <dbReference type="EMBL" id="TPG23534.1"/>
    </source>
</evidence>
<comment type="pathway">
    <text evidence="2 14">Porphyrin-containing compound metabolism; protoporphyrin-IX biosynthesis; protoporphyrin-IX from protoporphyrinogen-IX: step 1/1.</text>
</comment>
<keyword evidence="5 14" id="KW-1003">Cell membrane</keyword>